<dbReference type="GO" id="GO:0004888">
    <property type="term" value="F:transmembrane signaling receptor activity"/>
    <property type="evidence" value="ECO:0007669"/>
    <property type="project" value="InterPro"/>
</dbReference>
<evidence type="ECO:0000313" key="10">
    <source>
        <dbReference type="Proteomes" id="UP000198876"/>
    </source>
</evidence>
<keyword evidence="6" id="KW-1133">Transmembrane helix</keyword>
<dbReference type="PROSITE" id="PS50885">
    <property type="entry name" value="HAMP"/>
    <property type="match status" value="2"/>
</dbReference>
<reference evidence="10" key="1">
    <citation type="submission" date="2016-10" db="EMBL/GenBank/DDBJ databases">
        <authorList>
            <person name="Varghese N."/>
            <person name="Submissions S."/>
        </authorList>
    </citation>
    <scope>NUCLEOTIDE SEQUENCE [LARGE SCALE GENOMIC DNA]</scope>
    <source>
        <strain evidence="10">CGMCC 1.7739</strain>
    </source>
</reference>
<dbReference type="InterPro" id="IPR004090">
    <property type="entry name" value="Chemotax_Me-accpt_rcpt"/>
</dbReference>
<organism evidence="9 10">
    <name type="scientific">Halopelagius inordinatus</name>
    <dbReference type="NCBI Taxonomy" id="553467"/>
    <lineage>
        <taxon>Archaea</taxon>
        <taxon>Methanobacteriati</taxon>
        <taxon>Methanobacteriota</taxon>
        <taxon>Stenosarchaea group</taxon>
        <taxon>Halobacteria</taxon>
        <taxon>Halobacteriales</taxon>
        <taxon>Haloferacaceae</taxon>
    </lineage>
</organism>
<dbReference type="PANTHER" id="PTHR32089">
    <property type="entry name" value="METHYL-ACCEPTING CHEMOTAXIS PROTEIN MCPB"/>
    <property type="match status" value="1"/>
</dbReference>
<dbReference type="Gene3D" id="6.10.250.1910">
    <property type="match status" value="1"/>
</dbReference>
<name>A0A1I2SWB8_9EURY</name>
<dbReference type="Pfam" id="PF00015">
    <property type="entry name" value="MCPsignal"/>
    <property type="match status" value="1"/>
</dbReference>
<feature type="domain" description="Methyl-accepting transducer" evidence="7">
    <location>
        <begin position="442"/>
        <end position="678"/>
    </location>
</feature>
<dbReference type="Pfam" id="PF00672">
    <property type="entry name" value="HAMP"/>
    <property type="match status" value="1"/>
</dbReference>
<proteinExistence type="inferred from homology"/>
<dbReference type="CDD" id="cd11386">
    <property type="entry name" value="MCP_signal"/>
    <property type="match status" value="1"/>
</dbReference>
<evidence type="ECO:0000259" key="8">
    <source>
        <dbReference type="PROSITE" id="PS50885"/>
    </source>
</evidence>
<dbReference type="EMBL" id="FOOQ01000002">
    <property type="protein sequence ID" value="SFG57024.1"/>
    <property type="molecule type" value="Genomic_DNA"/>
</dbReference>
<keyword evidence="6" id="KW-0812">Transmembrane</keyword>
<dbReference type="Gene3D" id="1.10.287.950">
    <property type="entry name" value="Methyl-accepting chemotaxis protein"/>
    <property type="match status" value="1"/>
</dbReference>
<dbReference type="PRINTS" id="PR00260">
    <property type="entry name" value="CHEMTRNSDUCR"/>
</dbReference>
<sequence length="756" mass="80784">MREFDVLPRFVRKSQFRKYALVLLLLVGLMVGYGFYTQERVGEELTRNQHGQLQMTAEVEAKELGRWIDANENRARMLSEHRGLQTDDPDEADRALLAELGQLPSDVYAIHYVDIGDGSVVRSTASQMETKTLSDADVEWVGGDRSMSQSTDVAMTEVYRNGGLELVGFLSPVPGTDRGVMVVLDATQHAKAFREPVEGTRTQVVRTDGTVLLDRYGKNVLTQYRESETSPGLDAANEDSSLDGGGVVERSSDDRVVAYAPVGGTDWVVLVQAPRENVFAILTEVQTNLVGLIGAAVFGFVVVGLTLGRSTVVSLRRLRTRADRLSEGDLDVDLTTRKVDEFGSLYAAFDEMRESLRERIRDSEETASALERAATEYGETMDAAAEGDLTVRMDADAAGDAEAMATVGRRFNAMMDELEATMAEVANFADRAAAASARVDAGAREVTTASEQVSRSTQEISDGSADQLDALRTVSDEMSELSATVEEIAASTDELSELSERAATRGDDGREAAMAALSEMEAIESRVETATERVRRLDDEVADIETVVGLIDGIAEQTNILALNAQIEAARAGEAGEGFAVVAESVKDLAAETAAATDDIASSIDTVRDATEDTVSEMDAMSERVDDGASTIAEGAEAIRETVDTVEDVDVGVQSIDDATDSQASSTQDAAVQTDDAAGIAEQTHAEAERVAAAARQQTASMDTVADEIDTLSERTHELVTLVEGFDVDCDGDGGAATGETDSEVTADATTALGDD</sequence>
<accession>A0A1I2SWB8</accession>
<evidence type="ECO:0000256" key="6">
    <source>
        <dbReference type="SAM" id="Phobius"/>
    </source>
</evidence>
<dbReference type="CDD" id="cd06225">
    <property type="entry name" value="HAMP"/>
    <property type="match status" value="1"/>
</dbReference>
<dbReference type="Proteomes" id="UP000198876">
    <property type="component" value="Unassembled WGS sequence"/>
</dbReference>
<feature type="region of interest" description="Disordered" evidence="5">
    <location>
        <begin position="446"/>
        <end position="465"/>
    </location>
</feature>
<feature type="transmembrane region" description="Helical" evidence="6">
    <location>
        <begin position="20"/>
        <end position="36"/>
    </location>
</feature>
<keyword evidence="6" id="KW-0472">Membrane</keyword>
<dbReference type="GO" id="GO:0016020">
    <property type="term" value="C:membrane"/>
    <property type="evidence" value="ECO:0007669"/>
    <property type="project" value="InterPro"/>
</dbReference>
<feature type="region of interest" description="Disordered" evidence="5">
    <location>
        <begin position="227"/>
        <end position="247"/>
    </location>
</feature>
<feature type="coiled-coil region" evidence="4">
    <location>
        <begin position="346"/>
        <end position="373"/>
    </location>
</feature>
<dbReference type="GO" id="GO:0006935">
    <property type="term" value="P:chemotaxis"/>
    <property type="evidence" value="ECO:0007669"/>
    <property type="project" value="InterPro"/>
</dbReference>
<dbReference type="SMART" id="SM00304">
    <property type="entry name" value="HAMP"/>
    <property type="match status" value="3"/>
</dbReference>
<keyword evidence="4" id="KW-0175">Coiled coil</keyword>
<evidence type="ECO:0000256" key="4">
    <source>
        <dbReference type="SAM" id="Coils"/>
    </source>
</evidence>
<dbReference type="OrthoDB" id="8523at2157"/>
<dbReference type="PROSITE" id="PS50111">
    <property type="entry name" value="CHEMOTAXIS_TRANSDUC_2"/>
    <property type="match status" value="1"/>
</dbReference>
<dbReference type="RefSeq" id="WP_092892557.1">
    <property type="nucleotide sequence ID" value="NZ_FOOQ01000002.1"/>
</dbReference>
<dbReference type="SUPFAM" id="SSF58104">
    <property type="entry name" value="Methyl-accepting chemotaxis protein (MCP) signaling domain"/>
    <property type="match status" value="1"/>
</dbReference>
<gene>
    <name evidence="9" type="ORF">SAMN04488063_2451</name>
</gene>
<dbReference type="AlphaFoldDB" id="A0A1I2SWB8"/>
<evidence type="ECO:0000256" key="5">
    <source>
        <dbReference type="SAM" id="MobiDB-lite"/>
    </source>
</evidence>
<feature type="domain" description="HAMP" evidence="8">
    <location>
        <begin position="309"/>
        <end position="361"/>
    </location>
</feature>
<feature type="compositionally biased region" description="Polar residues" evidence="5">
    <location>
        <begin position="447"/>
        <end position="461"/>
    </location>
</feature>
<evidence type="ECO:0000313" key="9">
    <source>
        <dbReference type="EMBL" id="SFG57024.1"/>
    </source>
</evidence>
<dbReference type="InterPro" id="IPR003660">
    <property type="entry name" value="HAMP_dom"/>
</dbReference>
<dbReference type="SMART" id="SM00283">
    <property type="entry name" value="MA"/>
    <property type="match status" value="1"/>
</dbReference>
<comment type="similarity">
    <text evidence="2">Belongs to the methyl-accepting chemotaxis (MCP) protein family.</text>
</comment>
<evidence type="ECO:0000256" key="1">
    <source>
        <dbReference type="ARBA" id="ARBA00023224"/>
    </source>
</evidence>
<keyword evidence="10" id="KW-1185">Reference proteome</keyword>
<evidence type="ECO:0000256" key="3">
    <source>
        <dbReference type="PROSITE-ProRule" id="PRU00284"/>
    </source>
</evidence>
<feature type="coiled-coil region" evidence="4">
    <location>
        <begin position="481"/>
        <end position="547"/>
    </location>
</feature>
<dbReference type="CDD" id="cd18774">
    <property type="entry name" value="PDC2_HK_sensor"/>
    <property type="match status" value="1"/>
</dbReference>
<feature type="domain" description="HAMP" evidence="8">
    <location>
        <begin position="368"/>
        <end position="423"/>
    </location>
</feature>
<protein>
    <submittedName>
        <fullName evidence="9">Methyl-accepting chemotaxis protein</fullName>
    </submittedName>
</protein>
<dbReference type="SUPFAM" id="SSF158472">
    <property type="entry name" value="HAMP domain-like"/>
    <property type="match status" value="1"/>
</dbReference>
<evidence type="ECO:0000259" key="7">
    <source>
        <dbReference type="PROSITE" id="PS50111"/>
    </source>
</evidence>
<evidence type="ECO:0000256" key="2">
    <source>
        <dbReference type="ARBA" id="ARBA00029447"/>
    </source>
</evidence>
<dbReference type="InterPro" id="IPR004089">
    <property type="entry name" value="MCPsignal_dom"/>
</dbReference>
<feature type="region of interest" description="Disordered" evidence="5">
    <location>
        <begin position="733"/>
        <end position="756"/>
    </location>
</feature>
<dbReference type="GO" id="GO:0007165">
    <property type="term" value="P:signal transduction"/>
    <property type="evidence" value="ECO:0007669"/>
    <property type="project" value="UniProtKB-KW"/>
</dbReference>
<dbReference type="PANTHER" id="PTHR32089:SF112">
    <property type="entry name" value="LYSOZYME-LIKE PROTEIN-RELATED"/>
    <property type="match status" value="1"/>
</dbReference>
<dbReference type="STRING" id="553467.SAMN04488063_2451"/>
<keyword evidence="1 3" id="KW-0807">Transducer</keyword>